<reference evidence="1" key="2">
    <citation type="journal article" date="2015" name="Data Brief">
        <title>Shoot transcriptome of the giant reed, Arundo donax.</title>
        <authorList>
            <person name="Barrero R.A."/>
            <person name="Guerrero F.D."/>
            <person name="Moolhuijzen P."/>
            <person name="Goolsby J.A."/>
            <person name="Tidwell J."/>
            <person name="Bellgard S.E."/>
            <person name="Bellgard M.I."/>
        </authorList>
    </citation>
    <scope>NUCLEOTIDE SEQUENCE</scope>
    <source>
        <tissue evidence="1">Shoot tissue taken approximately 20 cm above the soil surface</tissue>
    </source>
</reference>
<reference evidence="1" key="1">
    <citation type="submission" date="2014-09" db="EMBL/GenBank/DDBJ databases">
        <authorList>
            <person name="Magalhaes I.L.F."/>
            <person name="Oliveira U."/>
            <person name="Santos F.R."/>
            <person name="Vidigal T.H.D.A."/>
            <person name="Brescovit A.D."/>
            <person name="Santos A.J."/>
        </authorList>
    </citation>
    <scope>NUCLEOTIDE SEQUENCE</scope>
    <source>
        <tissue evidence="1">Shoot tissue taken approximately 20 cm above the soil surface</tissue>
    </source>
</reference>
<sequence length="15" mass="1715">MKTITFAAYMISKPI</sequence>
<proteinExistence type="predicted"/>
<name>A0A0A8Z7F5_ARUDO</name>
<accession>A0A0A8Z7F5</accession>
<protein>
    <submittedName>
        <fullName evidence="1">Uncharacterized protein</fullName>
    </submittedName>
</protein>
<evidence type="ECO:0000313" key="1">
    <source>
        <dbReference type="EMBL" id="JAD32655.1"/>
    </source>
</evidence>
<dbReference type="EMBL" id="GBRH01265240">
    <property type="protein sequence ID" value="JAD32655.1"/>
    <property type="molecule type" value="Transcribed_RNA"/>
</dbReference>
<organism evidence="1">
    <name type="scientific">Arundo donax</name>
    <name type="common">Giant reed</name>
    <name type="synonym">Donax arundinaceus</name>
    <dbReference type="NCBI Taxonomy" id="35708"/>
    <lineage>
        <taxon>Eukaryota</taxon>
        <taxon>Viridiplantae</taxon>
        <taxon>Streptophyta</taxon>
        <taxon>Embryophyta</taxon>
        <taxon>Tracheophyta</taxon>
        <taxon>Spermatophyta</taxon>
        <taxon>Magnoliopsida</taxon>
        <taxon>Liliopsida</taxon>
        <taxon>Poales</taxon>
        <taxon>Poaceae</taxon>
        <taxon>PACMAD clade</taxon>
        <taxon>Arundinoideae</taxon>
        <taxon>Arundineae</taxon>
        <taxon>Arundo</taxon>
    </lineage>
</organism>